<dbReference type="Pfam" id="PF01381">
    <property type="entry name" value="HTH_3"/>
    <property type="match status" value="1"/>
</dbReference>
<gene>
    <name evidence="2" type="ORF">JWV37_12220</name>
</gene>
<dbReference type="PROSITE" id="PS50943">
    <property type="entry name" value="HTH_CROC1"/>
    <property type="match status" value="1"/>
</dbReference>
<evidence type="ECO:0000259" key="1">
    <source>
        <dbReference type="PROSITE" id="PS50943"/>
    </source>
</evidence>
<name>A0ABS2WVE5_9BACT</name>
<dbReference type="InterPro" id="IPR010982">
    <property type="entry name" value="Lambda_DNA-bd_dom_sf"/>
</dbReference>
<feature type="domain" description="HTH cro/C1-type" evidence="1">
    <location>
        <begin position="19"/>
        <end position="72"/>
    </location>
</feature>
<dbReference type="EMBL" id="JAFHKK010000045">
    <property type="protein sequence ID" value="MBN2965548.1"/>
    <property type="molecule type" value="Genomic_DNA"/>
</dbReference>
<sequence length="112" mass="12880">MSLKLFTDKEIIATLGERLDYIRREKEIPVKELAKRSGTNTDTLTRFFNGKSSISLTSFVRILRGLGELDALEPLFKQEQEYSPITGAPQEPKKRIYKKHPTLKGVIWGEDR</sequence>
<dbReference type="SUPFAM" id="SSF47413">
    <property type="entry name" value="lambda repressor-like DNA-binding domains"/>
    <property type="match status" value="1"/>
</dbReference>
<dbReference type="InterPro" id="IPR001387">
    <property type="entry name" value="Cro/C1-type_HTH"/>
</dbReference>
<evidence type="ECO:0000313" key="2">
    <source>
        <dbReference type="EMBL" id="MBN2965548.1"/>
    </source>
</evidence>
<proteinExistence type="predicted"/>
<dbReference type="SMART" id="SM00530">
    <property type="entry name" value="HTH_XRE"/>
    <property type="match status" value="1"/>
</dbReference>
<keyword evidence="3" id="KW-1185">Reference proteome</keyword>
<reference evidence="2" key="1">
    <citation type="submission" date="2021-02" db="EMBL/GenBank/DDBJ databases">
        <title>Sulfurospirillum tamanensis sp. nov.</title>
        <authorList>
            <person name="Frolova A."/>
            <person name="Merkel A."/>
            <person name="Slobodkin A."/>
        </authorList>
    </citation>
    <scope>NUCLEOTIDE SEQUENCE</scope>
    <source>
        <strain evidence="2">T05b</strain>
    </source>
</reference>
<dbReference type="CDD" id="cd00093">
    <property type="entry name" value="HTH_XRE"/>
    <property type="match status" value="1"/>
</dbReference>
<comment type="caution">
    <text evidence="2">The sequence shown here is derived from an EMBL/GenBank/DDBJ whole genome shotgun (WGS) entry which is preliminary data.</text>
</comment>
<dbReference type="Gene3D" id="1.10.260.40">
    <property type="entry name" value="lambda repressor-like DNA-binding domains"/>
    <property type="match status" value="1"/>
</dbReference>
<dbReference type="RefSeq" id="WP_205460116.1">
    <property type="nucleotide sequence ID" value="NZ_JAFHKK010000045.1"/>
</dbReference>
<protein>
    <submittedName>
        <fullName evidence="2">Helix-turn-helix transcriptional regulator</fullName>
    </submittedName>
</protein>
<reference evidence="2" key="2">
    <citation type="submission" date="2021-02" db="EMBL/GenBank/DDBJ databases">
        <authorList>
            <person name="Merkel A.Y."/>
        </authorList>
    </citation>
    <scope>NUCLEOTIDE SEQUENCE</scope>
    <source>
        <strain evidence="2">T05b</strain>
    </source>
</reference>
<evidence type="ECO:0000313" key="3">
    <source>
        <dbReference type="Proteomes" id="UP000703590"/>
    </source>
</evidence>
<accession>A0ABS2WVE5</accession>
<organism evidence="2 3">
    <name type="scientific">Sulfurospirillum tamanense</name>
    <dbReference type="NCBI Taxonomy" id="2813362"/>
    <lineage>
        <taxon>Bacteria</taxon>
        <taxon>Pseudomonadati</taxon>
        <taxon>Campylobacterota</taxon>
        <taxon>Epsilonproteobacteria</taxon>
        <taxon>Campylobacterales</taxon>
        <taxon>Sulfurospirillaceae</taxon>
        <taxon>Sulfurospirillum</taxon>
    </lineage>
</organism>
<dbReference type="Proteomes" id="UP000703590">
    <property type="component" value="Unassembled WGS sequence"/>
</dbReference>